<dbReference type="eggNOG" id="arCOG13632">
    <property type="taxonomic scope" value="Archaea"/>
</dbReference>
<dbReference type="STRING" id="593750.Metfor_1932"/>
<dbReference type="KEGG" id="mfo:Metfor_1932"/>
<sequence length="407" mass="44457" precursor="true">MQLGKFNILLLALLVAAMAMVTVVNAAVDETSSTNPAPDIRNIQLPELQFDDNQTKVIVTKELFLDPEVSSLYEKQARESFELIDSEIPYGSIIYHADNGVTTVFDSTGRQLFSAVDEKTTKVRTSGKDLPATYVHEVPSGSMILTDPEEPNITYTFDKGNNLVLTVIDHSGASDRPKSSVSLAAARDTVGCNPAGRCSGWFEYAEDNYIPELTRFEAYWATPGTPLTNNMGEKIAIFNSIQPSGNGFILQPVLEWNVNSNNYAWTAAPWYYDGSSDSYYGRRITGVQTNDVMKGSLYYSTVNGYPGWWVSIRRNSDPESSIFVTELSSTSGLNAQVVLEATGLGVDSNNDLPGDVRFYNMNYRKSGGSAASVSLSGYVDPVASSHFSGLSAVVEQNPSTVKLWTPN</sequence>
<name>L0HFZ4_METFS</name>
<dbReference type="EMBL" id="CP003167">
    <property type="protein sequence ID" value="AGB02950.1"/>
    <property type="molecule type" value="Genomic_DNA"/>
</dbReference>
<dbReference type="Proteomes" id="UP000010824">
    <property type="component" value="Chromosome"/>
</dbReference>
<dbReference type="InParanoid" id="L0HFZ4"/>
<dbReference type="GeneID" id="14308321"/>
<keyword evidence="2" id="KW-1185">Reference proteome</keyword>
<dbReference type="AlphaFoldDB" id="L0HFZ4"/>
<reference evidence="2" key="1">
    <citation type="submission" date="2011-12" db="EMBL/GenBank/DDBJ databases">
        <title>Complete sequence of Methanoregula formicicum SMSP.</title>
        <authorList>
            <person name="Lucas S."/>
            <person name="Han J."/>
            <person name="Lapidus A."/>
            <person name="Cheng J.-F."/>
            <person name="Goodwin L."/>
            <person name="Pitluck S."/>
            <person name="Peters L."/>
            <person name="Ovchinnikova G."/>
            <person name="Teshima H."/>
            <person name="Detter J.C."/>
            <person name="Han C."/>
            <person name="Tapia R."/>
            <person name="Land M."/>
            <person name="Hauser L."/>
            <person name="Kyrpides N."/>
            <person name="Ivanova N."/>
            <person name="Pagani I."/>
            <person name="Imachi H."/>
            <person name="Tamaki H."/>
            <person name="Sekiguchi Y."/>
            <person name="Kamagata Y."/>
            <person name="Cadillo-Quiroz H."/>
            <person name="Zinder S."/>
            <person name="Liu W.-T."/>
            <person name="Woyke T."/>
        </authorList>
    </citation>
    <scope>NUCLEOTIDE SEQUENCE [LARGE SCALE GENOMIC DNA]</scope>
    <source>
        <strain evidence="2">DSM 22288 / NBRC 105244 / SMSP</strain>
    </source>
</reference>
<reference evidence="1 2" key="2">
    <citation type="journal article" date="2014" name="Genome Announc.">
        <title>Complete Genome Sequence of Methanoregula formicica SMSPT, a Mesophilic Hydrogenotrophic Methanogen Isolated from a Methanogenic Upflow Anaerobic Sludge Blanket Reactor.</title>
        <authorList>
            <person name="Yamamoto K."/>
            <person name="Tamaki H."/>
            <person name="Cadillo-Quiroz H."/>
            <person name="Imachi H."/>
            <person name="Kyrpides N."/>
            <person name="Woyke T."/>
            <person name="Goodwin L."/>
            <person name="Zinder S.H."/>
            <person name="Kamagata Y."/>
            <person name="Liu W.T."/>
        </authorList>
    </citation>
    <scope>NUCLEOTIDE SEQUENCE [LARGE SCALE GENOMIC DNA]</scope>
    <source>
        <strain evidence="2">DSM 22288 / NBRC 105244 / SMSP</strain>
    </source>
</reference>
<proteinExistence type="predicted"/>
<dbReference type="RefSeq" id="WP_015285913.1">
    <property type="nucleotide sequence ID" value="NC_019943.1"/>
</dbReference>
<organism evidence="1 2">
    <name type="scientific">Methanoregula formicica (strain DSM 22288 / NBRC 105244 / SMSP)</name>
    <dbReference type="NCBI Taxonomy" id="593750"/>
    <lineage>
        <taxon>Archaea</taxon>
        <taxon>Methanobacteriati</taxon>
        <taxon>Methanobacteriota</taxon>
        <taxon>Stenosarchaea group</taxon>
        <taxon>Methanomicrobia</taxon>
        <taxon>Methanomicrobiales</taxon>
        <taxon>Methanoregulaceae</taxon>
        <taxon>Methanoregula</taxon>
    </lineage>
</organism>
<evidence type="ECO:0000313" key="1">
    <source>
        <dbReference type="EMBL" id="AGB02950.1"/>
    </source>
</evidence>
<evidence type="ECO:0000313" key="2">
    <source>
        <dbReference type="Proteomes" id="UP000010824"/>
    </source>
</evidence>
<dbReference type="OrthoDB" id="140655at2157"/>
<dbReference type="HOGENOM" id="CLU_699448_0_0_2"/>
<protein>
    <submittedName>
        <fullName evidence="1">Uncharacterized protein</fullName>
    </submittedName>
</protein>
<gene>
    <name evidence="1" type="ordered locus">Metfor_1932</name>
</gene>
<accession>L0HFZ4</accession>